<reference evidence="3 5" key="2">
    <citation type="journal article" date="2013" name="Nature">
        <title>Insights into bilaterian evolution from three spiralian genomes.</title>
        <authorList>
            <person name="Simakov O."/>
            <person name="Marletaz F."/>
            <person name="Cho S.J."/>
            <person name="Edsinger-Gonzales E."/>
            <person name="Havlak P."/>
            <person name="Hellsten U."/>
            <person name="Kuo D.H."/>
            <person name="Larsson T."/>
            <person name="Lv J."/>
            <person name="Arendt D."/>
            <person name="Savage R."/>
            <person name="Osoegawa K."/>
            <person name="de Jong P."/>
            <person name="Grimwood J."/>
            <person name="Chapman J.A."/>
            <person name="Shapiro H."/>
            <person name="Aerts A."/>
            <person name="Otillar R.P."/>
            <person name="Terry A.Y."/>
            <person name="Boore J.L."/>
            <person name="Grigoriev I.V."/>
            <person name="Lindberg D.R."/>
            <person name="Seaver E.C."/>
            <person name="Weisblat D.A."/>
            <person name="Putnam N.H."/>
            <person name="Rokhsar D.S."/>
        </authorList>
    </citation>
    <scope>NUCLEOTIDE SEQUENCE</scope>
</reference>
<evidence type="ECO:0000256" key="2">
    <source>
        <dbReference type="SAM" id="Phobius"/>
    </source>
</evidence>
<dbReference type="AlphaFoldDB" id="T1ERC0"/>
<evidence type="ECO:0000313" key="4">
    <source>
        <dbReference type="EnsemblMetazoa" id="HelroP161318"/>
    </source>
</evidence>
<feature type="transmembrane region" description="Helical" evidence="2">
    <location>
        <begin position="96"/>
        <end position="116"/>
    </location>
</feature>
<evidence type="ECO:0008006" key="6">
    <source>
        <dbReference type="Google" id="ProtNLM"/>
    </source>
</evidence>
<keyword evidence="1" id="KW-1015">Disulfide bond</keyword>
<dbReference type="InterPro" id="IPR036259">
    <property type="entry name" value="MFS_trans_sf"/>
</dbReference>
<feature type="transmembrane region" description="Helical" evidence="2">
    <location>
        <begin position="31"/>
        <end position="50"/>
    </location>
</feature>
<keyword evidence="2" id="KW-1133">Transmembrane helix</keyword>
<dbReference type="Pfam" id="PF03137">
    <property type="entry name" value="OATP"/>
    <property type="match status" value="1"/>
</dbReference>
<dbReference type="PANTHER" id="PTHR11388">
    <property type="entry name" value="ORGANIC ANION TRANSPORTER"/>
    <property type="match status" value="1"/>
</dbReference>
<dbReference type="Gene3D" id="1.20.1250.20">
    <property type="entry name" value="MFS general substrate transporter like domains"/>
    <property type="match status" value="1"/>
</dbReference>
<gene>
    <name evidence="4" type="primary">20199120</name>
    <name evidence="3" type="ORF">HELRODRAFT_161318</name>
</gene>
<dbReference type="RefSeq" id="XP_009019495.1">
    <property type="nucleotide sequence ID" value="XM_009021247.1"/>
</dbReference>
<dbReference type="eggNOG" id="KOG3626">
    <property type="taxonomic scope" value="Eukaryota"/>
</dbReference>
<dbReference type="HOGENOM" id="CLU_1268145_0_0_1"/>
<dbReference type="EMBL" id="KB096742">
    <property type="protein sequence ID" value="ESO02087.1"/>
    <property type="molecule type" value="Genomic_DNA"/>
</dbReference>
<dbReference type="GO" id="GO:0016020">
    <property type="term" value="C:membrane"/>
    <property type="evidence" value="ECO:0007669"/>
    <property type="project" value="InterPro"/>
</dbReference>
<name>T1ERC0_HELRO</name>
<evidence type="ECO:0000256" key="1">
    <source>
        <dbReference type="ARBA" id="ARBA00023157"/>
    </source>
</evidence>
<dbReference type="KEGG" id="hro:HELRODRAFT_161318"/>
<sequence>MADVQNDDPPQQLPACTRIIRMFKGLRRNKWSFIILFLTFSFTQEVQGTYTASILTTLEKNFNLPSSLSSIIVTISTLGYISSAISVSFFIKPNHYIRLFAICMLVTGFCSFLYVLPRFIFKEISSYDENNNSNDWHHKAAICNVSYNFNRSEGQCTSDNENKMKVGPNYAALVMFIISEIVYGAAGACLWTVGLTFIDENMSGPLASKLIGLYF</sequence>
<dbReference type="SUPFAM" id="SSF103473">
    <property type="entry name" value="MFS general substrate transporter"/>
    <property type="match status" value="1"/>
</dbReference>
<keyword evidence="2" id="KW-0812">Transmembrane</keyword>
<accession>T1ERC0</accession>
<dbReference type="EMBL" id="AMQM01000794">
    <property type="status" value="NOT_ANNOTATED_CDS"/>
    <property type="molecule type" value="Genomic_DNA"/>
</dbReference>
<dbReference type="InParanoid" id="T1ERC0"/>
<reference evidence="5" key="1">
    <citation type="submission" date="2012-12" db="EMBL/GenBank/DDBJ databases">
        <authorList>
            <person name="Hellsten U."/>
            <person name="Grimwood J."/>
            <person name="Chapman J.A."/>
            <person name="Shapiro H."/>
            <person name="Aerts A."/>
            <person name="Otillar R.P."/>
            <person name="Terry A.Y."/>
            <person name="Boore J.L."/>
            <person name="Simakov O."/>
            <person name="Marletaz F."/>
            <person name="Cho S.-J."/>
            <person name="Edsinger-Gonzales E."/>
            <person name="Havlak P."/>
            <person name="Kuo D.-H."/>
            <person name="Larsson T."/>
            <person name="Lv J."/>
            <person name="Arendt D."/>
            <person name="Savage R."/>
            <person name="Osoegawa K."/>
            <person name="de Jong P."/>
            <person name="Lindberg D.R."/>
            <person name="Seaver E.C."/>
            <person name="Weisblat D.A."/>
            <person name="Putnam N.H."/>
            <person name="Grigoriev I.V."/>
            <person name="Rokhsar D.S."/>
        </authorList>
    </citation>
    <scope>NUCLEOTIDE SEQUENCE</scope>
</reference>
<feature type="transmembrane region" description="Helical" evidence="2">
    <location>
        <begin position="170"/>
        <end position="198"/>
    </location>
</feature>
<proteinExistence type="predicted"/>
<feature type="transmembrane region" description="Helical" evidence="2">
    <location>
        <begin position="70"/>
        <end position="91"/>
    </location>
</feature>
<dbReference type="Proteomes" id="UP000015101">
    <property type="component" value="Unassembled WGS sequence"/>
</dbReference>
<organism evidence="4 5">
    <name type="scientific">Helobdella robusta</name>
    <name type="common">Californian leech</name>
    <dbReference type="NCBI Taxonomy" id="6412"/>
    <lineage>
        <taxon>Eukaryota</taxon>
        <taxon>Metazoa</taxon>
        <taxon>Spiralia</taxon>
        <taxon>Lophotrochozoa</taxon>
        <taxon>Annelida</taxon>
        <taxon>Clitellata</taxon>
        <taxon>Hirudinea</taxon>
        <taxon>Rhynchobdellida</taxon>
        <taxon>Glossiphoniidae</taxon>
        <taxon>Helobdella</taxon>
    </lineage>
</organism>
<dbReference type="EnsemblMetazoa" id="HelroT161318">
    <property type="protein sequence ID" value="HelroP161318"/>
    <property type="gene ID" value="HelroG161318"/>
</dbReference>
<keyword evidence="5" id="KW-1185">Reference proteome</keyword>
<dbReference type="GeneID" id="20199120"/>
<dbReference type="GO" id="GO:0055085">
    <property type="term" value="P:transmembrane transport"/>
    <property type="evidence" value="ECO:0007669"/>
    <property type="project" value="InterPro"/>
</dbReference>
<evidence type="ECO:0000313" key="5">
    <source>
        <dbReference type="Proteomes" id="UP000015101"/>
    </source>
</evidence>
<dbReference type="CTD" id="20199120"/>
<evidence type="ECO:0000313" key="3">
    <source>
        <dbReference type="EMBL" id="ESO02087.1"/>
    </source>
</evidence>
<dbReference type="PANTHER" id="PTHR11388:SF142">
    <property type="entry name" value="SOLUTE CARRIER ORGANIC ANION TRANSPORTER FAMILY MEMBER 5A1"/>
    <property type="match status" value="1"/>
</dbReference>
<dbReference type="OMA" id="NSNCVEG"/>
<dbReference type="OrthoDB" id="6125972at2759"/>
<reference evidence="4" key="3">
    <citation type="submission" date="2015-06" db="UniProtKB">
        <authorList>
            <consortium name="EnsemblMetazoa"/>
        </authorList>
    </citation>
    <scope>IDENTIFICATION</scope>
</reference>
<keyword evidence="2" id="KW-0472">Membrane</keyword>
<dbReference type="InterPro" id="IPR004156">
    <property type="entry name" value="OATP"/>
</dbReference>
<protein>
    <recommendedName>
        <fullName evidence="6">Major facilitator superfamily (MFS) profile domain-containing protein</fullName>
    </recommendedName>
</protein>